<evidence type="ECO:0008006" key="4">
    <source>
        <dbReference type="Google" id="ProtNLM"/>
    </source>
</evidence>
<dbReference type="AlphaFoldDB" id="A0A2U8FX33"/>
<dbReference type="KEGG" id="aon:DEH84_00390"/>
<dbReference type="InterPro" id="IPR035242">
    <property type="entry name" value="DUF5329"/>
</dbReference>
<protein>
    <recommendedName>
        <fullName evidence="4">DUF5329 domain-containing protein</fullName>
    </recommendedName>
</protein>
<proteinExistence type="predicted"/>
<keyword evidence="1" id="KW-0732">Signal</keyword>
<sequence>MSRALCTVLAALACHVSHAATPATTRSEIDGLLKALQQSGCVFQRNGSWFSATEAKAHMLRKLDYLEDKRGGVPSAEAFIEQAATRSSMTGQAYQVRCGTAPAEPSAQWMTRTLKQVRHPGS</sequence>
<evidence type="ECO:0000313" key="3">
    <source>
        <dbReference type="Proteomes" id="UP000244892"/>
    </source>
</evidence>
<dbReference type="EMBL" id="CP029210">
    <property type="protein sequence ID" value="AWI55004.1"/>
    <property type="molecule type" value="Genomic_DNA"/>
</dbReference>
<gene>
    <name evidence="2" type="ORF">DEH84_00390</name>
</gene>
<reference evidence="2 3" key="1">
    <citation type="submission" date="2018-05" db="EMBL/GenBank/DDBJ databases">
        <title>complete genome sequence of Aquabacterium olei NBRC 110486.</title>
        <authorList>
            <person name="Tang B."/>
            <person name="Chang J."/>
            <person name="Zhang L."/>
            <person name="Yang H."/>
        </authorList>
    </citation>
    <scope>NUCLEOTIDE SEQUENCE [LARGE SCALE GENOMIC DNA]</scope>
    <source>
        <strain evidence="2 3">NBRC 110486</strain>
    </source>
</reference>
<organism evidence="2 3">
    <name type="scientific">Aquabacterium olei</name>
    <dbReference type="NCBI Taxonomy" id="1296669"/>
    <lineage>
        <taxon>Bacteria</taxon>
        <taxon>Pseudomonadati</taxon>
        <taxon>Pseudomonadota</taxon>
        <taxon>Betaproteobacteria</taxon>
        <taxon>Burkholderiales</taxon>
        <taxon>Aquabacterium</taxon>
    </lineage>
</organism>
<dbReference type="Proteomes" id="UP000244892">
    <property type="component" value="Chromosome"/>
</dbReference>
<accession>A0A2U8FX33</accession>
<feature type="signal peptide" evidence="1">
    <location>
        <begin position="1"/>
        <end position="19"/>
    </location>
</feature>
<evidence type="ECO:0000313" key="2">
    <source>
        <dbReference type="EMBL" id="AWI55004.1"/>
    </source>
</evidence>
<keyword evidence="3" id="KW-1185">Reference proteome</keyword>
<feature type="chain" id="PRO_5015880937" description="DUF5329 domain-containing protein" evidence="1">
    <location>
        <begin position="20"/>
        <end position="122"/>
    </location>
</feature>
<evidence type="ECO:0000256" key="1">
    <source>
        <dbReference type="SAM" id="SignalP"/>
    </source>
</evidence>
<name>A0A2U8FX33_9BURK</name>
<dbReference type="Pfam" id="PF17263">
    <property type="entry name" value="DUF5329"/>
    <property type="match status" value="1"/>
</dbReference>